<feature type="domain" description="HSA" evidence="5">
    <location>
        <begin position="184"/>
        <end position="256"/>
    </location>
</feature>
<keyword evidence="2" id="KW-0805">Transcription regulation</keyword>
<reference evidence="7" key="1">
    <citation type="submission" date="2021-01" db="EMBL/GenBank/DDBJ databases">
        <authorList>
            <person name="Corre E."/>
            <person name="Pelletier E."/>
            <person name="Niang G."/>
            <person name="Scheremetjew M."/>
            <person name="Finn R."/>
            <person name="Kale V."/>
            <person name="Holt S."/>
            <person name="Cochrane G."/>
            <person name="Meng A."/>
            <person name="Brown T."/>
            <person name="Cohen L."/>
        </authorList>
    </citation>
    <scope>NUCLEOTIDE SEQUENCE</scope>
    <source>
        <strain evidence="7">DIVA3 518/3/11/1/6</strain>
    </source>
</reference>
<protein>
    <recommendedName>
        <fullName evidence="8">HSA domain-containing protein</fullName>
    </recommendedName>
</protein>
<dbReference type="PANTHER" id="PTHR10799">
    <property type="entry name" value="SNF2/RAD54 HELICASE FAMILY"/>
    <property type="match status" value="1"/>
</dbReference>
<dbReference type="InterPro" id="IPR014978">
    <property type="entry name" value="Gln-Leu-Gln_QLQ"/>
</dbReference>
<dbReference type="Gene3D" id="3.40.50.10810">
    <property type="entry name" value="Tandem AAA-ATPase domain"/>
    <property type="match status" value="1"/>
</dbReference>
<accession>A0A7S4HP67</accession>
<organism evidence="7">
    <name type="scientific">Vannella robusta</name>
    <dbReference type="NCBI Taxonomy" id="1487602"/>
    <lineage>
        <taxon>Eukaryota</taxon>
        <taxon>Amoebozoa</taxon>
        <taxon>Discosea</taxon>
        <taxon>Flabellinia</taxon>
        <taxon>Vannellidae</taxon>
        <taxon>Vannella</taxon>
    </lineage>
</organism>
<dbReference type="GO" id="GO:0006355">
    <property type="term" value="P:regulation of DNA-templated transcription"/>
    <property type="evidence" value="ECO:0007669"/>
    <property type="project" value="InterPro"/>
</dbReference>
<evidence type="ECO:0000259" key="5">
    <source>
        <dbReference type="PROSITE" id="PS51204"/>
    </source>
</evidence>
<evidence type="ECO:0000313" key="7">
    <source>
        <dbReference type="EMBL" id="CAE2205109.1"/>
    </source>
</evidence>
<dbReference type="Pfam" id="PF07529">
    <property type="entry name" value="HSA"/>
    <property type="match status" value="1"/>
</dbReference>
<name>A0A7S4HP67_9EUKA</name>
<evidence type="ECO:0000256" key="2">
    <source>
        <dbReference type="ARBA" id="ARBA00023015"/>
    </source>
</evidence>
<dbReference type="GO" id="GO:0005524">
    <property type="term" value="F:ATP binding"/>
    <property type="evidence" value="ECO:0007669"/>
    <property type="project" value="InterPro"/>
</dbReference>
<dbReference type="PROSITE" id="PS51666">
    <property type="entry name" value="QLQ"/>
    <property type="match status" value="1"/>
</dbReference>
<gene>
    <name evidence="7" type="ORF">VSP0166_LOCUS2915</name>
</gene>
<feature type="coiled-coil region" evidence="4">
    <location>
        <begin position="228"/>
        <end position="257"/>
    </location>
</feature>
<dbReference type="InterPro" id="IPR038718">
    <property type="entry name" value="SNF2-like_sf"/>
</dbReference>
<dbReference type="Gene3D" id="1.20.5.170">
    <property type="match status" value="1"/>
</dbReference>
<dbReference type="SMART" id="SM00573">
    <property type="entry name" value="HSA"/>
    <property type="match status" value="1"/>
</dbReference>
<sequence length="395" mass="45933">MSTGVSVDDPGVHCLLRLLKAQDLSFLQTSLPALSHNINGPLSSEQLQTLKTEISAYRNLSRNIPLTPEVYRHLAPAQANMSSNLPPSIASKQNGMNFPLDLLVQAKLEARLRELQMLPRDLPKDIRQKVDIELTKMRLLRKQQEMRNDIAHEIRCAVALHSTEESTCYQRQRVRVKSSEVNRFKQDQEKRRKKKHQSYLEAVINHSKAFKEFHSTAAQKMKRVNRALVNYHVSRARKEQQLKEKEEKDRMRALKENDEVAYLKLLEKTKNDRLTQLLHQTDDYLSQIGALVSKAKVKEDNDVEREEEQQKQREIDLNSMTEEEKKLFYEAEEEEAKQLESTKTYYTIAHTIKEEVRKQPDCLVGGTLKRYQLKGLQWLVSLYNNNLNGVLADEM</sequence>
<feature type="domain" description="QLQ" evidence="6">
    <location>
        <begin position="41"/>
        <end position="76"/>
    </location>
</feature>
<dbReference type="EMBL" id="HBKP01004032">
    <property type="protein sequence ID" value="CAE2205109.1"/>
    <property type="molecule type" value="Transcribed_RNA"/>
</dbReference>
<dbReference type="AlphaFoldDB" id="A0A7S4HP67"/>
<keyword evidence="4" id="KW-0175">Coiled coil</keyword>
<keyword evidence="2" id="KW-0804">Transcription</keyword>
<dbReference type="PROSITE" id="PS51204">
    <property type="entry name" value="HSA"/>
    <property type="match status" value="1"/>
</dbReference>
<evidence type="ECO:0000256" key="3">
    <source>
        <dbReference type="ARBA" id="ARBA00023242"/>
    </source>
</evidence>
<feature type="coiled-coil region" evidence="4">
    <location>
        <begin position="294"/>
        <end position="323"/>
    </location>
</feature>
<proteinExistence type="predicted"/>
<dbReference type="InterPro" id="IPR014012">
    <property type="entry name" value="HSA_dom"/>
</dbReference>
<evidence type="ECO:0000256" key="4">
    <source>
        <dbReference type="SAM" id="Coils"/>
    </source>
</evidence>
<dbReference type="Pfam" id="PF08880">
    <property type="entry name" value="QLQ"/>
    <property type="match status" value="1"/>
</dbReference>
<evidence type="ECO:0008006" key="8">
    <source>
        <dbReference type="Google" id="ProtNLM"/>
    </source>
</evidence>
<comment type="subcellular location">
    <subcellularLocation>
        <location evidence="1">Nucleus</location>
    </subcellularLocation>
</comment>
<evidence type="ECO:0000259" key="6">
    <source>
        <dbReference type="PROSITE" id="PS51666"/>
    </source>
</evidence>
<evidence type="ECO:0000256" key="1">
    <source>
        <dbReference type="ARBA" id="ARBA00004123"/>
    </source>
</evidence>
<dbReference type="GO" id="GO:0005634">
    <property type="term" value="C:nucleus"/>
    <property type="evidence" value="ECO:0007669"/>
    <property type="project" value="UniProtKB-SubCell"/>
</dbReference>
<keyword evidence="3" id="KW-0539">Nucleus</keyword>